<accession>A0AAV8QYM8</accession>
<name>A0AAV8QYM8_ENSVE</name>
<sequence>MPTEKMPFFMSWRLRSLARKQNGSGMNNFYRATDFQKASENCPIRDLLPRIDEKQYDGYCQNDLVSQFAEGL</sequence>
<reference evidence="1 2" key="1">
    <citation type="submission" date="2022-12" db="EMBL/GenBank/DDBJ databases">
        <title>Chromosome-scale assembly of the Ensete ventricosum genome.</title>
        <authorList>
            <person name="Dussert Y."/>
            <person name="Stocks J."/>
            <person name="Wendawek A."/>
            <person name="Woldeyes F."/>
            <person name="Nichols R.A."/>
            <person name="Borrell J.S."/>
        </authorList>
    </citation>
    <scope>NUCLEOTIDE SEQUENCE [LARGE SCALE GENOMIC DNA]</scope>
    <source>
        <strain evidence="2">cv. Maze</strain>
        <tissue evidence="1">Seeds</tissue>
    </source>
</reference>
<dbReference type="AlphaFoldDB" id="A0AAV8QYM8"/>
<proteinExistence type="predicted"/>
<protein>
    <submittedName>
        <fullName evidence="1">Uncharacterized protein</fullName>
    </submittedName>
</protein>
<comment type="caution">
    <text evidence="1">The sequence shown here is derived from an EMBL/GenBank/DDBJ whole genome shotgun (WGS) entry which is preliminary data.</text>
</comment>
<organism evidence="1 2">
    <name type="scientific">Ensete ventricosum</name>
    <name type="common">Abyssinian banana</name>
    <name type="synonym">Musa ensete</name>
    <dbReference type="NCBI Taxonomy" id="4639"/>
    <lineage>
        <taxon>Eukaryota</taxon>
        <taxon>Viridiplantae</taxon>
        <taxon>Streptophyta</taxon>
        <taxon>Embryophyta</taxon>
        <taxon>Tracheophyta</taxon>
        <taxon>Spermatophyta</taxon>
        <taxon>Magnoliopsida</taxon>
        <taxon>Liliopsida</taxon>
        <taxon>Zingiberales</taxon>
        <taxon>Musaceae</taxon>
        <taxon>Ensete</taxon>
    </lineage>
</organism>
<evidence type="ECO:0000313" key="2">
    <source>
        <dbReference type="Proteomes" id="UP001222027"/>
    </source>
</evidence>
<dbReference type="Proteomes" id="UP001222027">
    <property type="component" value="Unassembled WGS sequence"/>
</dbReference>
<keyword evidence="2" id="KW-1185">Reference proteome</keyword>
<gene>
    <name evidence="1" type="ORF">OPV22_018433</name>
</gene>
<dbReference type="EMBL" id="JAQQAF010000005">
    <property type="protein sequence ID" value="KAJ8485948.1"/>
    <property type="molecule type" value="Genomic_DNA"/>
</dbReference>
<evidence type="ECO:0000313" key="1">
    <source>
        <dbReference type="EMBL" id="KAJ8485948.1"/>
    </source>
</evidence>